<dbReference type="Proteomes" id="UP001205890">
    <property type="component" value="Unassembled WGS sequence"/>
</dbReference>
<sequence length="300" mass="32407">MNEPGYDSVFVSARDGLRLHARDYGERAGDALPVVCLAGLTRNAADFHDLALALSGHARRPRRVVAPDYRGRGLSDWDGDWRRYDPRVEADDLIAVLTALGVTEAVFVGTSRGGLVTMALGAMQPGRIRGVVLNDVGPVIEAGGLIRIRAQMAGLPAPRDMAEAAQMMRHLNGAQFPKLADDDWLAWARATWREENGRLVASRDPNLLRGLEAMDLEAPLPALWPLFEALAHVPALAIRGANSDILSEATLAEMARRHPRLETLTVPDQGHAPLLRDAPTIARVAAFVARVEEPGPSPAA</sequence>
<proteinExistence type="predicted"/>
<dbReference type="InterPro" id="IPR050266">
    <property type="entry name" value="AB_hydrolase_sf"/>
</dbReference>
<evidence type="ECO:0000313" key="2">
    <source>
        <dbReference type="EMBL" id="MCP8938395.1"/>
    </source>
</evidence>
<name>A0ABT1LA67_9HYPH</name>
<dbReference type="PANTHER" id="PTHR43798:SF33">
    <property type="entry name" value="HYDROLASE, PUTATIVE (AFU_ORTHOLOGUE AFUA_2G14860)-RELATED"/>
    <property type="match status" value="1"/>
</dbReference>
<dbReference type="InterPro" id="IPR029058">
    <property type="entry name" value="AB_hydrolase_fold"/>
</dbReference>
<organism evidence="2 3">
    <name type="scientific">Alsobacter ponti</name>
    <dbReference type="NCBI Taxonomy" id="2962936"/>
    <lineage>
        <taxon>Bacteria</taxon>
        <taxon>Pseudomonadati</taxon>
        <taxon>Pseudomonadota</taxon>
        <taxon>Alphaproteobacteria</taxon>
        <taxon>Hyphomicrobiales</taxon>
        <taxon>Alsobacteraceae</taxon>
        <taxon>Alsobacter</taxon>
    </lineage>
</organism>
<dbReference type="SUPFAM" id="SSF53474">
    <property type="entry name" value="alpha/beta-Hydrolases"/>
    <property type="match status" value="1"/>
</dbReference>
<dbReference type="Pfam" id="PF00561">
    <property type="entry name" value="Abhydrolase_1"/>
    <property type="match status" value="1"/>
</dbReference>
<evidence type="ECO:0000313" key="3">
    <source>
        <dbReference type="Proteomes" id="UP001205890"/>
    </source>
</evidence>
<dbReference type="EMBL" id="JANCLU010000005">
    <property type="protein sequence ID" value="MCP8938395.1"/>
    <property type="molecule type" value="Genomic_DNA"/>
</dbReference>
<dbReference type="Gene3D" id="3.40.50.1820">
    <property type="entry name" value="alpha/beta hydrolase"/>
    <property type="match status" value="1"/>
</dbReference>
<keyword evidence="3" id="KW-1185">Reference proteome</keyword>
<keyword evidence="2" id="KW-0378">Hydrolase</keyword>
<dbReference type="InterPro" id="IPR000073">
    <property type="entry name" value="AB_hydrolase_1"/>
</dbReference>
<dbReference type="GO" id="GO:0016787">
    <property type="term" value="F:hydrolase activity"/>
    <property type="evidence" value="ECO:0007669"/>
    <property type="project" value="UniProtKB-KW"/>
</dbReference>
<feature type="domain" description="AB hydrolase-1" evidence="1">
    <location>
        <begin position="33"/>
        <end position="136"/>
    </location>
</feature>
<accession>A0ABT1LA67</accession>
<dbReference type="PANTHER" id="PTHR43798">
    <property type="entry name" value="MONOACYLGLYCEROL LIPASE"/>
    <property type="match status" value="1"/>
</dbReference>
<gene>
    <name evidence="2" type="ORF">NK718_07695</name>
</gene>
<reference evidence="2 3" key="1">
    <citation type="submission" date="2022-07" db="EMBL/GenBank/DDBJ databases">
        <authorList>
            <person name="Li W.-J."/>
            <person name="Deng Q.-Q."/>
        </authorList>
    </citation>
    <scope>NUCLEOTIDE SEQUENCE [LARGE SCALE GENOMIC DNA]</scope>
    <source>
        <strain evidence="2 3">SYSU M60028</strain>
    </source>
</reference>
<dbReference type="RefSeq" id="WP_254740259.1">
    <property type="nucleotide sequence ID" value="NZ_JANCLU010000005.1"/>
</dbReference>
<protein>
    <submittedName>
        <fullName evidence="2">Alpha/beta hydrolase</fullName>
    </submittedName>
</protein>
<dbReference type="PRINTS" id="PR00111">
    <property type="entry name" value="ABHYDROLASE"/>
</dbReference>
<comment type="caution">
    <text evidence="2">The sequence shown here is derived from an EMBL/GenBank/DDBJ whole genome shotgun (WGS) entry which is preliminary data.</text>
</comment>
<evidence type="ECO:0000259" key="1">
    <source>
        <dbReference type="Pfam" id="PF00561"/>
    </source>
</evidence>